<comment type="caution">
    <text evidence="1">The sequence shown here is derived from an EMBL/GenBank/DDBJ whole genome shotgun (WGS) entry which is preliminary data.</text>
</comment>
<dbReference type="EMBL" id="JASHIE010000021">
    <property type="protein sequence ID" value="MDI9877442.1"/>
    <property type="molecule type" value="Genomic_DNA"/>
</dbReference>
<organism evidence="1 2">
    <name type="scientific">Flectobacillus rivi</name>
    <dbReference type="NCBI Taxonomy" id="2984209"/>
    <lineage>
        <taxon>Bacteria</taxon>
        <taxon>Pseudomonadati</taxon>
        <taxon>Bacteroidota</taxon>
        <taxon>Cytophagia</taxon>
        <taxon>Cytophagales</taxon>
        <taxon>Flectobacillaceae</taxon>
        <taxon>Flectobacillus</taxon>
    </lineage>
</organism>
<evidence type="ECO:0008006" key="3">
    <source>
        <dbReference type="Google" id="ProtNLM"/>
    </source>
</evidence>
<evidence type="ECO:0000313" key="2">
    <source>
        <dbReference type="Proteomes" id="UP001225761"/>
    </source>
</evidence>
<dbReference type="Proteomes" id="UP001225761">
    <property type="component" value="Unassembled WGS sequence"/>
</dbReference>
<sequence length="212" mass="24534">MKIKGTLISMFPLLMILLWNCNKNRSVVTAPYYDEANMLELEVDSIMFPPEVLMFPIRLRFTNKTNKKIAMLFKPDVNKKFNKNMIFISADNDTIRFSFLDSLIIFNEYSKTSFTVSGMYTSNQLFRKGGFEVLKKNLQKGKLIYLGNTESNESIKITEQSSRKITKALLQIDTLFIPYRLEASTQKTDFVYSFLQGSLVLVTQKLAINNKR</sequence>
<reference evidence="1 2" key="1">
    <citation type="submission" date="2023-05" db="EMBL/GenBank/DDBJ databases">
        <title>Novel species of genus Flectobacillus isolated from stream in China.</title>
        <authorList>
            <person name="Lu H."/>
        </authorList>
    </citation>
    <scope>NUCLEOTIDE SEQUENCE [LARGE SCALE GENOMIC DNA]</scope>
    <source>
        <strain evidence="1 2">LFS242W</strain>
    </source>
</reference>
<dbReference type="RefSeq" id="WP_283383531.1">
    <property type="nucleotide sequence ID" value="NZ_JASHIE010000021.1"/>
</dbReference>
<protein>
    <recommendedName>
        <fullName evidence="3">Lipoprotein</fullName>
    </recommendedName>
</protein>
<proteinExistence type="predicted"/>
<keyword evidence="2" id="KW-1185">Reference proteome</keyword>
<gene>
    <name evidence="1" type="ORF">QM481_23070</name>
</gene>
<evidence type="ECO:0000313" key="1">
    <source>
        <dbReference type="EMBL" id="MDI9877442.1"/>
    </source>
</evidence>
<accession>A0ABT6Z8J1</accession>
<name>A0ABT6Z8J1_9BACT</name>